<dbReference type="Proteomes" id="UP000054350">
    <property type="component" value="Unassembled WGS sequence"/>
</dbReference>
<keyword evidence="1" id="KW-1134">Transmembrane beta strand</keyword>
<dbReference type="PANTHER" id="PTHR28035:SF1">
    <property type="entry name" value="MITOCHONDRIAL DISTRIBUTION AND MORPHOLOGY PROTEIN 10"/>
    <property type="match status" value="1"/>
</dbReference>
<accession>A0A0L0SQ66</accession>
<evidence type="ECO:0008006" key="8">
    <source>
        <dbReference type="Google" id="ProtNLM"/>
    </source>
</evidence>
<evidence type="ECO:0000313" key="6">
    <source>
        <dbReference type="EMBL" id="KNE64693.1"/>
    </source>
</evidence>
<dbReference type="GO" id="GO:0070096">
    <property type="term" value="P:mitochondrial outer membrane translocase complex assembly"/>
    <property type="evidence" value="ECO:0007669"/>
    <property type="project" value="TreeGrafter"/>
</dbReference>
<evidence type="ECO:0000256" key="2">
    <source>
        <dbReference type="ARBA" id="ARBA00022692"/>
    </source>
</evidence>
<dbReference type="AlphaFoldDB" id="A0A0L0SQ66"/>
<evidence type="ECO:0000256" key="5">
    <source>
        <dbReference type="ARBA" id="ARBA00023136"/>
    </source>
</evidence>
<evidence type="ECO:0000256" key="3">
    <source>
        <dbReference type="ARBA" id="ARBA00022787"/>
    </source>
</evidence>
<dbReference type="STRING" id="578462.A0A0L0SQ66"/>
<dbReference type="PANTHER" id="PTHR28035">
    <property type="entry name" value="MITOCHONDRIAL DISTRIBUTION AND MORPHOLOGY PROTEIN 10"/>
    <property type="match status" value="1"/>
</dbReference>
<evidence type="ECO:0000313" key="7">
    <source>
        <dbReference type="Proteomes" id="UP000054350"/>
    </source>
</evidence>
<name>A0A0L0SQ66_ALLM3</name>
<evidence type="ECO:0000256" key="1">
    <source>
        <dbReference type="ARBA" id="ARBA00022452"/>
    </source>
</evidence>
<dbReference type="VEuPathDB" id="FungiDB:AMAG_10046"/>
<proteinExistence type="predicted"/>
<organism evidence="6 7">
    <name type="scientific">Allomyces macrogynus (strain ATCC 38327)</name>
    <name type="common">Allomyces javanicus var. macrogynus</name>
    <dbReference type="NCBI Taxonomy" id="578462"/>
    <lineage>
        <taxon>Eukaryota</taxon>
        <taxon>Fungi</taxon>
        <taxon>Fungi incertae sedis</taxon>
        <taxon>Blastocladiomycota</taxon>
        <taxon>Blastocladiomycetes</taxon>
        <taxon>Blastocladiales</taxon>
        <taxon>Blastocladiaceae</taxon>
        <taxon>Allomyces</taxon>
    </lineage>
</organism>
<reference evidence="7" key="2">
    <citation type="submission" date="2009-11" db="EMBL/GenBank/DDBJ databases">
        <title>The Genome Sequence of Allomyces macrogynus strain ATCC 38327.</title>
        <authorList>
            <consortium name="The Broad Institute Genome Sequencing Platform"/>
            <person name="Russ C."/>
            <person name="Cuomo C."/>
            <person name="Shea T."/>
            <person name="Young S.K."/>
            <person name="Zeng Q."/>
            <person name="Koehrsen M."/>
            <person name="Haas B."/>
            <person name="Borodovsky M."/>
            <person name="Guigo R."/>
            <person name="Alvarado L."/>
            <person name="Berlin A."/>
            <person name="Borenstein D."/>
            <person name="Chen Z."/>
            <person name="Engels R."/>
            <person name="Freedman E."/>
            <person name="Gellesch M."/>
            <person name="Goldberg J."/>
            <person name="Griggs A."/>
            <person name="Gujja S."/>
            <person name="Heiman D."/>
            <person name="Hepburn T."/>
            <person name="Howarth C."/>
            <person name="Jen D."/>
            <person name="Larson L."/>
            <person name="Lewis B."/>
            <person name="Mehta T."/>
            <person name="Park D."/>
            <person name="Pearson M."/>
            <person name="Roberts A."/>
            <person name="Saif S."/>
            <person name="Shenoy N."/>
            <person name="Sisk P."/>
            <person name="Stolte C."/>
            <person name="Sykes S."/>
            <person name="Walk T."/>
            <person name="White J."/>
            <person name="Yandava C."/>
            <person name="Burger G."/>
            <person name="Gray M.W."/>
            <person name="Holland P.W.H."/>
            <person name="King N."/>
            <person name="Lang F.B.F."/>
            <person name="Roger A.J."/>
            <person name="Ruiz-Trillo I."/>
            <person name="Lander E."/>
            <person name="Nusbaum C."/>
        </authorList>
    </citation>
    <scope>NUCLEOTIDE SEQUENCE [LARGE SCALE GENOMIC DNA]</scope>
    <source>
        <strain evidence="7">ATCC 38327</strain>
    </source>
</reference>
<dbReference type="OrthoDB" id="2103793at2759"/>
<dbReference type="Pfam" id="PF12519">
    <property type="entry name" value="MDM10"/>
    <property type="match status" value="1"/>
</dbReference>
<protein>
    <recommendedName>
        <fullName evidence="8">Mitochondrial distribution and morphology protein 10</fullName>
    </recommendedName>
</protein>
<dbReference type="InterPro" id="IPR027539">
    <property type="entry name" value="Mdm10"/>
</dbReference>
<keyword evidence="4" id="KW-0496">Mitochondrion</keyword>
<dbReference type="InterPro" id="IPR023614">
    <property type="entry name" value="Porin_dom_sf"/>
</dbReference>
<dbReference type="Gene3D" id="2.40.160.10">
    <property type="entry name" value="Porin"/>
    <property type="match status" value="1"/>
</dbReference>
<reference evidence="6 7" key="1">
    <citation type="submission" date="2009-11" db="EMBL/GenBank/DDBJ databases">
        <title>Annotation of Allomyces macrogynus ATCC 38327.</title>
        <authorList>
            <consortium name="The Broad Institute Genome Sequencing Platform"/>
            <person name="Russ C."/>
            <person name="Cuomo C."/>
            <person name="Burger G."/>
            <person name="Gray M.W."/>
            <person name="Holland P.W.H."/>
            <person name="King N."/>
            <person name="Lang F.B.F."/>
            <person name="Roger A.J."/>
            <person name="Ruiz-Trillo I."/>
            <person name="Young S.K."/>
            <person name="Zeng Q."/>
            <person name="Gargeya S."/>
            <person name="Fitzgerald M."/>
            <person name="Haas B."/>
            <person name="Abouelleil A."/>
            <person name="Alvarado L."/>
            <person name="Arachchi H.M."/>
            <person name="Berlin A."/>
            <person name="Chapman S.B."/>
            <person name="Gearin G."/>
            <person name="Goldberg J."/>
            <person name="Griggs A."/>
            <person name="Gujja S."/>
            <person name="Hansen M."/>
            <person name="Heiman D."/>
            <person name="Howarth C."/>
            <person name="Larimer J."/>
            <person name="Lui A."/>
            <person name="MacDonald P.J.P."/>
            <person name="McCowen C."/>
            <person name="Montmayeur A."/>
            <person name="Murphy C."/>
            <person name="Neiman D."/>
            <person name="Pearson M."/>
            <person name="Priest M."/>
            <person name="Roberts A."/>
            <person name="Saif S."/>
            <person name="Shea T."/>
            <person name="Sisk P."/>
            <person name="Stolte C."/>
            <person name="Sykes S."/>
            <person name="Wortman J."/>
            <person name="Nusbaum C."/>
            <person name="Birren B."/>
        </authorList>
    </citation>
    <scope>NUCLEOTIDE SEQUENCE [LARGE SCALE GENOMIC DNA]</scope>
    <source>
        <strain evidence="6 7">ATCC 38327</strain>
    </source>
</reference>
<evidence type="ECO:0000256" key="4">
    <source>
        <dbReference type="ARBA" id="ARBA00023128"/>
    </source>
</evidence>
<dbReference type="GO" id="GO:1990456">
    <property type="term" value="P:mitochondrion-endoplasmic reticulum membrane tethering"/>
    <property type="evidence" value="ECO:0007669"/>
    <property type="project" value="TreeGrafter"/>
</dbReference>
<dbReference type="GO" id="GO:0032865">
    <property type="term" value="C:ERMES complex"/>
    <property type="evidence" value="ECO:0007669"/>
    <property type="project" value="InterPro"/>
</dbReference>
<keyword evidence="3" id="KW-1000">Mitochondrion outer membrane</keyword>
<dbReference type="EMBL" id="GG745345">
    <property type="protein sequence ID" value="KNE64693.1"/>
    <property type="molecule type" value="Genomic_DNA"/>
</dbReference>
<dbReference type="GO" id="GO:0045040">
    <property type="term" value="P:protein insertion into mitochondrial outer membrane"/>
    <property type="evidence" value="ECO:0007669"/>
    <property type="project" value="TreeGrafter"/>
</dbReference>
<sequence length="324" mass="35604">MDYLQSCLHAYFAHTRWRPRRQYAALLHESRALLDFATPAGFAFALAKPVTTSLHATYTLGLPATGAVGFLFTSVPLPDTAPVLADQAMRVVHDVDDDRVVGSYLLYGRLFRDARLEYLTARRLSPRTLLTVSGASSWRPGASFVNYVVSTNRANGGHEFCFASHDAVFGFRWLQQLSSRIDVGGELYYLANEVSGGLSFGAKYRGTADTATLTLNPIMGHVAATYSSHITRGLSAGCRYDYNIHSFESDLAVGVAFRRDAPNDEDEVGVDGAGTWLRVRYGIARGLALVYQQQWHALHVRLGLLASGAQNAIGIEASYCIERW</sequence>
<gene>
    <name evidence="6" type="ORF">AMAG_10046</name>
</gene>
<dbReference type="OMA" id="VPGYRQI"/>
<dbReference type="GO" id="GO:0015914">
    <property type="term" value="P:phospholipid transport"/>
    <property type="evidence" value="ECO:0007669"/>
    <property type="project" value="TreeGrafter"/>
</dbReference>
<dbReference type="GO" id="GO:0051654">
    <property type="term" value="P:establishment of mitochondrion localization"/>
    <property type="evidence" value="ECO:0007669"/>
    <property type="project" value="TreeGrafter"/>
</dbReference>
<dbReference type="eggNOG" id="ENOG502QUN5">
    <property type="taxonomic scope" value="Eukaryota"/>
</dbReference>
<keyword evidence="2" id="KW-0812">Transmembrane</keyword>
<keyword evidence="5" id="KW-0472">Membrane</keyword>
<dbReference type="GO" id="GO:0001401">
    <property type="term" value="C:SAM complex"/>
    <property type="evidence" value="ECO:0007669"/>
    <property type="project" value="TreeGrafter"/>
</dbReference>
<keyword evidence="7" id="KW-1185">Reference proteome</keyword>